<accession>A0A6A4WIN0</accession>
<dbReference type="EMBL" id="VIIS01000942">
    <property type="protein sequence ID" value="KAF0303471.1"/>
    <property type="molecule type" value="Genomic_DNA"/>
</dbReference>
<dbReference type="AlphaFoldDB" id="A0A6A4WIN0"/>
<dbReference type="PANTHER" id="PTHR23083:SF464">
    <property type="entry name" value="TETRATRICOPEPTIDE REPEAT DOMAIN 7, ISOFORM A"/>
    <property type="match status" value="1"/>
</dbReference>
<dbReference type="Pfam" id="PF19440">
    <property type="entry name" value="TTC7_N"/>
    <property type="match status" value="1"/>
</dbReference>
<dbReference type="PANTHER" id="PTHR23083">
    <property type="entry name" value="TETRATRICOPEPTIDE REPEAT PROTEIN, TPR"/>
    <property type="match status" value="1"/>
</dbReference>
<dbReference type="Pfam" id="PF13432">
    <property type="entry name" value="TPR_16"/>
    <property type="match status" value="1"/>
</dbReference>
<name>A0A6A4WIN0_AMPAM</name>
<dbReference type="EMBL" id="VIIS01000942">
    <property type="protein sequence ID" value="KAF0303470.1"/>
    <property type="molecule type" value="Genomic_DNA"/>
</dbReference>
<evidence type="ECO:0000259" key="5">
    <source>
        <dbReference type="Pfam" id="PF19440"/>
    </source>
</evidence>
<sequence>MAMSNKGKPSVREAEIEKCREEGNWKRIIDLAEQVKQRSPSSEPLATFLISEARLEAYLEENPPTEANHERARAELRAVQRQLTSAASADPSQKVDMTIDAHLLLGKLHYAMGLYEDALLNLSRAGLDTLSKRQLPTRSLRVVAESYAVKGLCLEKVPLASTSKFKAAEREEAIISSFELASDLALLYLQEMDRAGTTQSTWSVHTAGSSSSPLPPPSENRLGLILETALQKAPILSLKVGQMPRAIQRYRMMLSAVETSATQGVRLAMARRLSEILLRGVSDRAYHQLDAVLVSAQKKSSVGGRPAVSPWKPRRQAGTNLFVPKDINEEIVLLLLISEALAVREAVLTQSPETREARHKSYEVATSVYDLMTMALVRKGQAVMLCESLERALRFSFEEAHVWQQYALSLVAAGRPERALLVLEEAVRLNPGQTVLLLLAARTCYQHLHQYEDGVRWSEQAVQQGTGHGGSGSVGLASRAHLYLGIGQMLLSAQSRQQQHKQRLADSAVDNFRRCHELDPGDHLASFYLGYQLARAREVDEAVTHVRTALQRRPDHLSSLHLLALLLTAENRHTAALELLQAAQEEYPEDLQLMNTRVHVEEFCNGTEAALGVAREMLEQWKEIYDARLAENSADNDRQYSVVSDPDSAACVTRLVTGPLETLALPVLGPAPLLAASSSAPADRASDRSGSVRAPSTMAPSRVEQALSEVASSLNSSQPRSGPQQVWTLQIQIWLLSAELYLKLDQVSQAISCVQEASTIAPASHHVLYMKGLVHEYKHEFEEAKQHYSDALALNPHHIKSLQHIGLVHHYLGSHRLAEKMLRDAIQLEPLVHRTWYNLGKVLEFLGENEAAADCFMTAVHIEASAPVLPFTTVPLCFE</sequence>
<protein>
    <submittedName>
        <fullName evidence="6">Tetratricopeptide repeat protein 7B</fullName>
    </submittedName>
</protein>
<evidence type="ECO:0000313" key="7">
    <source>
        <dbReference type="Proteomes" id="UP000440578"/>
    </source>
</evidence>
<comment type="caution">
    <text evidence="6">The sequence shown here is derived from an EMBL/GenBank/DDBJ whole genome shotgun (WGS) entry which is preliminary data.</text>
</comment>
<reference evidence="6 7" key="1">
    <citation type="submission" date="2019-07" db="EMBL/GenBank/DDBJ databases">
        <title>Draft genome assembly of a fouling barnacle, Amphibalanus amphitrite (Darwin, 1854): The first reference genome for Thecostraca.</title>
        <authorList>
            <person name="Kim W."/>
        </authorList>
    </citation>
    <scope>NUCLEOTIDE SEQUENCE [LARGE SCALE GENOMIC DNA]</scope>
    <source>
        <strain evidence="6">SNU_AA5</strain>
        <tissue evidence="6">Soma without cirri and trophi</tissue>
    </source>
</reference>
<feature type="compositionally biased region" description="Low complexity" evidence="4">
    <location>
        <begin position="678"/>
        <end position="691"/>
    </location>
</feature>
<dbReference type="SMART" id="SM00028">
    <property type="entry name" value="TPR"/>
    <property type="match status" value="8"/>
</dbReference>
<feature type="domain" description="Tetratricopeptide repeat protein 7 N-terminal" evidence="5">
    <location>
        <begin position="1"/>
        <end position="389"/>
    </location>
</feature>
<dbReference type="GO" id="GO:0046854">
    <property type="term" value="P:phosphatidylinositol phosphate biosynthetic process"/>
    <property type="evidence" value="ECO:0007669"/>
    <property type="project" value="TreeGrafter"/>
</dbReference>
<comment type="similarity">
    <text evidence="2">Belongs to the YPP1 family.</text>
</comment>
<evidence type="ECO:0000256" key="1">
    <source>
        <dbReference type="ARBA" id="ARBA00002550"/>
    </source>
</evidence>
<dbReference type="Proteomes" id="UP000440578">
    <property type="component" value="Unassembled WGS sequence"/>
</dbReference>
<feature type="region of interest" description="Disordered" evidence="4">
    <location>
        <begin position="678"/>
        <end position="701"/>
    </location>
</feature>
<keyword evidence="3" id="KW-0802">TPR repeat</keyword>
<keyword evidence="7" id="KW-1185">Reference proteome</keyword>
<comment type="function">
    <text evidence="1">Involved in endocytosis.</text>
</comment>
<dbReference type="Gene3D" id="1.25.40.10">
    <property type="entry name" value="Tetratricopeptide repeat domain"/>
    <property type="match status" value="2"/>
</dbReference>
<dbReference type="Pfam" id="PF13181">
    <property type="entry name" value="TPR_8"/>
    <property type="match status" value="2"/>
</dbReference>
<evidence type="ECO:0000313" key="6">
    <source>
        <dbReference type="EMBL" id="KAF0303470.1"/>
    </source>
</evidence>
<dbReference type="InterPro" id="IPR019734">
    <property type="entry name" value="TPR_rpt"/>
</dbReference>
<organism evidence="6 7">
    <name type="scientific">Amphibalanus amphitrite</name>
    <name type="common">Striped barnacle</name>
    <name type="synonym">Balanus amphitrite</name>
    <dbReference type="NCBI Taxonomy" id="1232801"/>
    <lineage>
        <taxon>Eukaryota</taxon>
        <taxon>Metazoa</taxon>
        <taxon>Ecdysozoa</taxon>
        <taxon>Arthropoda</taxon>
        <taxon>Crustacea</taxon>
        <taxon>Multicrustacea</taxon>
        <taxon>Cirripedia</taxon>
        <taxon>Thoracica</taxon>
        <taxon>Thoracicalcarea</taxon>
        <taxon>Balanomorpha</taxon>
        <taxon>Balanoidea</taxon>
        <taxon>Balanidae</taxon>
        <taxon>Amphibalaninae</taxon>
        <taxon>Amphibalanus</taxon>
    </lineage>
</organism>
<feature type="repeat" description="TPR" evidence="3">
    <location>
        <begin position="765"/>
        <end position="798"/>
    </location>
</feature>
<dbReference type="InterPro" id="IPR045819">
    <property type="entry name" value="TTC7_N"/>
</dbReference>
<dbReference type="FunFam" id="1.25.40.10:FF:000421">
    <property type="entry name" value="Tetratricopeptide repeat domain 7B"/>
    <property type="match status" value="1"/>
</dbReference>
<dbReference type="PROSITE" id="PS50005">
    <property type="entry name" value="TPR"/>
    <property type="match status" value="2"/>
</dbReference>
<dbReference type="GO" id="GO:0005886">
    <property type="term" value="C:plasma membrane"/>
    <property type="evidence" value="ECO:0007669"/>
    <property type="project" value="TreeGrafter"/>
</dbReference>
<evidence type="ECO:0000256" key="2">
    <source>
        <dbReference type="ARBA" id="ARBA00038251"/>
    </source>
</evidence>
<dbReference type="InterPro" id="IPR011990">
    <property type="entry name" value="TPR-like_helical_dom_sf"/>
</dbReference>
<dbReference type="Pfam" id="PF13428">
    <property type="entry name" value="TPR_14"/>
    <property type="match status" value="1"/>
</dbReference>
<gene>
    <name evidence="6" type="primary">Ttc7b_1</name>
    <name evidence="6" type="ORF">FJT64_024545</name>
</gene>
<dbReference type="InterPro" id="IPR051722">
    <property type="entry name" value="Endocytosis_PI4K-reg_protein"/>
</dbReference>
<evidence type="ECO:0000256" key="4">
    <source>
        <dbReference type="SAM" id="MobiDB-lite"/>
    </source>
</evidence>
<dbReference type="GO" id="GO:0072659">
    <property type="term" value="P:protein localization to plasma membrane"/>
    <property type="evidence" value="ECO:0007669"/>
    <property type="project" value="TreeGrafter"/>
</dbReference>
<feature type="repeat" description="TPR" evidence="3">
    <location>
        <begin position="400"/>
        <end position="433"/>
    </location>
</feature>
<dbReference type="OrthoDB" id="29013at2759"/>
<dbReference type="SUPFAM" id="SSF48452">
    <property type="entry name" value="TPR-like"/>
    <property type="match status" value="1"/>
</dbReference>
<evidence type="ECO:0000256" key="3">
    <source>
        <dbReference type="PROSITE-ProRule" id="PRU00339"/>
    </source>
</evidence>
<proteinExistence type="inferred from homology"/>